<keyword evidence="1" id="KW-0732">Signal</keyword>
<dbReference type="EMBL" id="CM016557">
    <property type="protein sequence ID" value="TKW08368.1"/>
    <property type="molecule type" value="Genomic_DNA"/>
</dbReference>
<keyword evidence="3" id="KW-1185">Reference proteome</keyword>
<feature type="chain" id="PRO_5033454949" evidence="1">
    <location>
        <begin position="22"/>
        <end position="183"/>
    </location>
</feature>
<name>A0A4V6D4Y9_SETVI</name>
<dbReference type="EMBL" id="CM016557">
    <property type="protein sequence ID" value="TKW08370.1"/>
    <property type="molecule type" value="Genomic_DNA"/>
</dbReference>
<evidence type="ECO:0000256" key="1">
    <source>
        <dbReference type="SAM" id="SignalP"/>
    </source>
</evidence>
<evidence type="ECO:0000313" key="3">
    <source>
        <dbReference type="Proteomes" id="UP000298652"/>
    </source>
</evidence>
<evidence type="ECO:0000313" key="2">
    <source>
        <dbReference type="EMBL" id="TKW08366.1"/>
    </source>
</evidence>
<proteinExistence type="predicted"/>
<dbReference type="Gramene" id="TKW08370">
    <property type="protein sequence ID" value="TKW08370"/>
    <property type="gene ID" value="SEVIR_6G024101v2"/>
</dbReference>
<dbReference type="EMBL" id="CM016557">
    <property type="protein sequence ID" value="TKW08367.1"/>
    <property type="molecule type" value="Genomic_DNA"/>
</dbReference>
<dbReference type="Gramene" id="TKW08368">
    <property type="protein sequence ID" value="TKW08368"/>
    <property type="gene ID" value="SEVIR_6G024101v2"/>
</dbReference>
<reference evidence="2 3" key="1">
    <citation type="submission" date="2019-03" db="EMBL/GenBank/DDBJ databases">
        <title>WGS assembly of Setaria viridis.</title>
        <authorList>
            <person name="Huang P."/>
            <person name="Jenkins J."/>
            <person name="Grimwood J."/>
            <person name="Barry K."/>
            <person name="Healey A."/>
            <person name="Mamidi S."/>
            <person name="Sreedasyam A."/>
            <person name="Shu S."/>
            <person name="Feldman M."/>
            <person name="Wu J."/>
            <person name="Yu Y."/>
            <person name="Chen C."/>
            <person name="Johnson J."/>
            <person name="Rokhsar D."/>
            <person name="Baxter I."/>
            <person name="Schmutz J."/>
            <person name="Brutnell T."/>
            <person name="Kellogg E."/>
        </authorList>
    </citation>
    <scope>NUCLEOTIDE SEQUENCE [LARGE SCALE GENOMIC DNA]</scope>
    <source>
        <strain evidence="3">cv. A10</strain>
    </source>
</reference>
<dbReference type="Proteomes" id="UP000298652">
    <property type="component" value="Chromosome 6"/>
</dbReference>
<organism evidence="2 3">
    <name type="scientific">Setaria viridis</name>
    <name type="common">Green bristlegrass</name>
    <name type="synonym">Setaria italica subsp. viridis</name>
    <dbReference type="NCBI Taxonomy" id="4556"/>
    <lineage>
        <taxon>Eukaryota</taxon>
        <taxon>Viridiplantae</taxon>
        <taxon>Streptophyta</taxon>
        <taxon>Embryophyta</taxon>
        <taxon>Tracheophyta</taxon>
        <taxon>Spermatophyta</taxon>
        <taxon>Magnoliopsida</taxon>
        <taxon>Liliopsida</taxon>
        <taxon>Poales</taxon>
        <taxon>Poaceae</taxon>
        <taxon>PACMAD clade</taxon>
        <taxon>Panicoideae</taxon>
        <taxon>Panicodae</taxon>
        <taxon>Paniceae</taxon>
        <taxon>Cenchrinae</taxon>
        <taxon>Setaria</taxon>
    </lineage>
</organism>
<dbReference type="Gramene" id="TKW08366">
    <property type="protein sequence ID" value="TKW08366"/>
    <property type="gene ID" value="SEVIR_6G024101v2"/>
</dbReference>
<accession>A0A4V6D4Y9</accession>
<dbReference type="EMBL" id="CM016557">
    <property type="protein sequence ID" value="TKW08366.1"/>
    <property type="molecule type" value="Genomic_DNA"/>
</dbReference>
<dbReference type="Gramene" id="TKW08367">
    <property type="protein sequence ID" value="TKW08367"/>
    <property type="gene ID" value="SEVIR_6G024101v2"/>
</dbReference>
<dbReference type="EMBL" id="CM016557">
    <property type="protein sequence ID" value="TKW08369.1"/>
    <property type="molecule type" value="Genomic_DNA"/>
</dbReference>
<dbReference type="Gramene" id="TKW08369">
    <property type="protein sequence ID" value="TKW08369"/>
    <property type="gene ID" value="SEVIR_6G024101v2"/>
</dbReference>
<dbReference type="AlphaFoldDB" id="A0A4V6D4Y9"/>
<gene>
    <name evidence="2" type="ORF">SEVIR_6G024101v2</name>
</gene>
<protein>
    <submittedName>
        <fullName evidence="2">Uncharacterized protein</fullName>
    </submittedName>
</protein>
<feature type="signal peptide" evidence="1">
    <location>
        <begin position="1"/>
        <end position="21"/>
    </location>
</feature>
<sequence length="183" mass="20194">MHKSFTLQILVLLVFMHMVTELHLSKYPCSDIEADVAADIDVLVEVCQKLSRCMMHLLLTLPSLLLSAVATLNNWQADMSENDIMTELKKLDPQTPAGQGSTGGDEGCMGAAHHLHCCQVMAGDACSTAGKRRGAPYFCLAAAVTHCNCGKFGFSRTELTRDRSFCIHLFRFVWYILPTALLK</sequence>